<accession>A0A7W6F6W9</accession>
<gene>
    <name evidence="10" type="ORF">GCM10007884_17830</name>
    <name evidence="11" type="ORF">GGR33_002374</name>
</gene>
<dbReference type="InterPro" id="IPR039425">
    <property type="entry name" value="RNA_pol_sigma-70-like"/>
</dbReference>
<keyword evidence="5 6" id="KW-0804">Transcription</keyword>
<dbReference type="SUPFAM" id="SSF88946">
    <property type="entry name" value="Sigma2 domain of RNA polymerase sigma factors"/>
    <property type="match status" value="1"/>
</dbReference>
<feature type="region of interest" description="Disordered" evidence="7">
    <location>
        <begin position="149"/>
        <end position="171"/>
    </location>
</feature>
<evidence type="ECO:0000256" key="1">
    <source>
        <dbReference type="ARBA" id="ARBA00010641"/>
    </source>
</evidence>
<dbReference type="InterPro" id="IPR013325">
    <property type="entry name" value="RNA_pol_sigma_r2"/>
</dbReference>
<dbReference type="NCBIfam" id="TIGR02937">
    <property type="entry name" value="sigma70-ECF"/>
    <property type="match status" value="1"/>
</dbReference>
<dbReference type="RefSeq" id="WP_284211226.1">
    <property type="nucleotide sequence ID" value="NZ_BSPG01000007.1"/>
</dbReference>
<dbReference type="Gene3D" id="1.10.1740.10">
    <property type="match status" value="1"/>
</dbReference>
<dbReference type="GO" id="GO:0006352">
    <property type="term" value="P:DNA-templated transcription initiation"/>
    <property type="evidence" value="ECO:0007669"/>
    <property type="project" value="InterPro"/>
</dbReference>
<dbReference type="InterPro" id="IPR036388">
    <property type="entry name" value="WH-like_DNA-bd_sf"/>
</dbReference>
<feature type="domain" description="RNA polymerase sigma-70 region 2" evidence="8">
    <location>
        <begin position="76"/>
        <end position="133"/>
    </location>
</feature>
<dbReference type="Proteomes" id="UP001156881">
    <property type="component" value="Unassembled WGS sequence"/>
</dbReference>
<evidence type="ECO:0000313" key="11">
    <source>
        <dbReference type="EMBL" id="MBB3902872.1"/>
    </source>
</evidence>
<dbReference type="EMBL" id="BSPG01000007">
    <property type="protein sequence ID" value="GLS43798.1"/>
    <property type="molecule type" value="Genomic_DNA"/>
</dbReference>
<evidence type="ECO:0000259" key="9">
    <source>
        <dbReference type="Pfam" id="PF08281"/>
    </source>
</evidence>
<dbReference type="AlphaFoldDB" id="A0A7W6F6W9"/>
<evidence type="ECO:0000256" key="7">
    <source>
        <dbReference type="SAM" id="MobiDB-lite"/>
    </source>
</evidence>
<feature type="domain" description="RNA polymerase sigma factor 70 region 4 type 2" evidence="9">
    <location>
        <begin position="183"/>
        <end position="234"/>
    </location>
</feature>
<dbReference type="PANTHER" id="PTHR43133:SF25">
    <property type="entry name" value="RNA POLYMERASE SIGMA FACTOR RFAY-RELATED"/>
    <property type="match status" value="1"/>
</dbReference>
<reference evidence="13" key="2">
    <citation type="journal article" date="2019" name="Int. J. Syst. Evol. Microbiol.">
        <title>The Global Catalogue of Microorganisms (GCM) 10K type strain sequencing project: providing services to taxonomists for standard genome sequencing and annotation.</title>
        <authorList>
            <consortium name="The Broad Institute Genomics Platform"/>
            <consortium name="The Broad Institute Genome Sequencing Center for Infectious Disease"/>
            <person name="Wu L."/>
            <person name="Ma J."/>
        </authorList>
    </citation>
    <scope>NUCLEOTIDE SEQUENCE [LARGE SCALE GENOMIC DNA]</scope>
    <source>
        <strain evidence="13">NBRC 107710</strain>
    </source>
</reference>
<evidence type="ECO:0000256" key="2">
    <source>
        <dbReference type="ARBA" id="ARBA00023015"/>
    </source>
</evidence>
<dbReference type="GO" id="GO:0003677">
    <property type="term" value="F:DNA binding"/>
    <property type="evidence" value="ECO:0007669"/>
    <property type="project" value="UniProtKB-KW"/>
</dbReference>
<comment type="similarity">
    <text evidence="1 6">Belongs to the sigma-70 factor family. ECF subfamily.</text>
</comment>
<keyword evidence="2 6" id="KW-0805">Transcription regulation</keyword>
<dbReference type="GO" id="GO:0016987">
    <property type="term" value="F:sigma factor activity"/>
    <property type="evidence" value="ECO:0007669"/>
    <property type="project" value="UniProtKB-KW"/>
</dbReference>
<dbReference type="CDD" id="cd06171">
    <property type="entry name" value="Sigma70_r4"/>
    <property type="match status" value="1"/>
</dbReference>
<evidence type="ECO:0000256" key="3">
    <source>
        <dbReference type="ARBA" id="ARBA00023082"/>
    </source>
</evidence>
<dbReference type="PROSITE" id="PS01063">
    <property type="entry name" value="SIGMA70_ECF"/>
    <property type="match status" value="1"/>
</dbReference>
<dbReference type="InterPro" id="IPR000838">
    <property type="entry name" value="RNA_pol_sigma70_ECF_CS"/>
</dbReference>
<dbReference type="Gene3D" id="1.10.10.10">
    <property type="entry name" value="Winged helix-like DNA-binding domain superfamily/Winged helix DNA-binding domain"/>
    <property type="match status" value="1"/>
</dbReference>
<proteinExistence type="inferred from homology"/>
<keyword evidence="4 6" id="KW-0238">DNA-binding</keyword>
<dbReference type="Pfam" id="PF04542">
    <property type="entry name" value="Sigma70_r2"/>
    <property type="match status" value="1"/>
</dbReference>
<reference evidence="11 12" key="3">
    <citation type="submission" date="2020-08" db="EMBL/GenBank/DDBJ databases">
        <title>Genomic Encyclopedia of Type Strains, Phase IV (KMG-IV): sequencing the most valuable type-strain genomes for metagenomic binning, comparative biology and taxonomic classification.</title>
        <authorList>
            <person name="Goeker M."/>
        </authorList>
    </citation>
    <scope>NUCLEOTIDE SEQUENCE [LARGE SCALE GENOMIC DNA]</scope>
    <source>
        <strain evidence="11 12">DSM 24105</strain>
    </source>
</reference>
<keyword evidence="3 6" id="KW-0731">Sigma factor</keyword>
<dbReference type="EMBL" id="JACIDN010000004">
    <property type="protein sequence ID" value="MBB3902872.1"/>
    <property type="molecule type" value="Genomic_DNA"/>
</dbReference>
<protein>
    <recommendedName>
        <fullName evidence="6">RNA polymerase sigma factor</fullName>
    </recommendedName>
</protein>
<dbReference type="InterPro" id="IPR013324">
    <property type="entry name" value="RNA_pol_sigma_r3/r4-like"/>
</dbReference>
<evidence type="ECO:0000256" key="5">
    <source>
        <dbReference type="ARBA" id="ARBA00023163"/>
    </source>
</evidence>
<comment type="caution">
    <text evidence="11">The sequence shown here is derived from an EMBL/GenBank/DDBJ whole genome shotgun (WGS) entry which is preliminary data.</text>
</comment>
<evidence type="ECO:0000256" key="6">
    <source>
        <dbReference type="RuleBase" id="RU000716"/>
    </source>
</evidence>
<name>A0A7W6F6W9_9HYPH</name>
<dbReference type="Proteomes" id="UP000517759">
    <property type="component" value="Unassembled WGS sequence"/>
</dbReference>
<dbReference type="SUPFAM" id="SSF88659">
    <property type="entry name" value="Sigma3 and sigma4 domains of RNA polymerase sigma factors"/>
    <property type="match status" value="1"/>
</dbReference>
<evidence type="ECO:0000313" key="13">
    <source>
        <dbReference type="Proteomes" id="UP001156881"/>
    </source>
</evidence>
<reference evidence="10" key="4">
    <citation type="submission" date="2023-01" db="EMBL/GenBank/DDBJ databases">
        <title>Draft genome sequence of Methylobacterium brachythecii strain NBRC 107710.</title>
        <authorList>
            <person name="Sun Q."/>
            <person name="Mori K."/>
        </authorList>
    </citation>
    <scope>NUCLEOTIDE SEQUENCE</scope>
    <source>
        <strain evidence="10">NBRC 107710</strain>
    </source>
</reference>
<evidence type="ECO:0000313" key="12">
    <source>
        <dbReference type="Proteomes" id="UP000517759"/>
    </source>
</evidence>
<evidence type="ECO:0000259" key="8">
    <source>
        <dbReference type="Pfam" id="PF04542"/>
    </source>
</evidence>
<dbReference type="InterPro" id="IPR007627">
    <property type="entry name" value="RNA_pol_sigma70_r2"/>
</dbReference>
<dbReference type="InterPro" id="IPR014284">
    <property type="entry name" value="RNA_pol_sigma-70_dom"/>
</dbReference>
<dbReference type="InterPro" id="IPR013249">
    <property type="entry name" value="RNA_pol_sigma70_r4_t2"/>
</dbReference>
<dbReference type="PANTHER" id="PTHR43133">
    <property type="entry name" value="RNA POLYMERASE ECF-TYPE SIGMA FACTO"/>
    <property type="match status" value="1"/>
</dbReference>
<sequence length="247" mass="27014">MRADALMEAGWSGGVSTSVLPIHVWLDTIARRVVSGLAFAMKVAESAVFSGASTRSGASAHAAPSPTGFQETMLPHLDAAYNLARFLTRDADAADDIVQDAFLRAFRAFDGFRGGDARAWLLTIVRNCVRSWAVERSRARALCEPLVPAAQPGDEAETPDRELFDPDQDTPESALLRDSEAGLIRRLIEALPEAFREVLVLREFDDLSYKQIADITATPIGTVMSRLARARQMLGEAWRGRSGEERP</sequence>
<dbReference type="Pfam" id="PF08281">
    <property type="entry name" value="Sigma70_r4_2"/>
    <property type="match status" value="1"/>
</dbReference>
<reference evidence="10" key="1">
    <citation type="journal article" date="2014" name="Int. J. Syst. Evol. Microbiol.">
        <title>Complete genome of a new Firmicutes species belonging to the dominant human colonic microbiota ('Ruminococcus bicirculans') reveals two chromosomes and a selective capacity to utilize plant glucans.</title>
        <authorList>
            <consortium name="NISC Comparative Sequencing Program"/>
            <person name="Wegmann U."/>
            <person name="Louis P."/>
            <person name="Goesmann A."/>
            <person name="Henrissat B."/>
            <person name="Duncan S.H."/>
            <person name="Flint H.J."/>
        </authorList>
    </citation>
    <scope>NUCLEOTIDE SEQUENCE</scope>
    <source>
        <strain evidence="10">NBRC 107710</strain>
    </source>
</reference>
<evidence type="ECO:0000256" key="4">
    <source>
        <dbReference type="ARBA" id="ARBA00023125"/>
    </source>
</evidence>
<evidence type="ECO:0000313" key="10">
    <source>
        <dbReference type="EMBL" id="GLS43798.1"/>
    </source>
</evidence>
<organism evidence="11 12">
    <name type="scientific">Methylobacterium brachythecii</name>
    <dbReference type="NCBI Taxonomy" id="1176177"/>
    <lineage>
        <taxon>Bacteria</taxon>
        <taxon>Pseudomonadati</taxon>
        <taxon>Pseudomonadota</taxon>
        <taxon>Alphaproteobacteria</taxon>
        <taxon>Hyphomicrobiales</taxon>
        <taxon>Methylobacteriaceae</taxon>
        <taxon>Methylobacterium</taxon>
    </lineage>
</organism>
<keyword evidence="13" id="KW-1185">Reference proteome</keyword>